<feature type="transmembrane region" description="Helical" evidence="1">
    <location>
        <begin position="139"/>
        <end position="159"/>
    </location>
</feature>
<dbReference type="Proteomes" id="UP000248012">
    <property type="component" value="Unassembled WGS sequence"/>
</dbReference>
<keyword evidence="1" id="KW-1133">Transmembrane helix</keyword>
<dbReference type="OrthoDB" id="2955631at2"/>
<sequence length="439" mass="46978">MLDSHLLSKPLLIARRLLRRLWVRVSGMAVLALVTALATLLLEGYIPVKVSERFKPETVMPVLTILASGMLAVSTFSLNVMVSAHRAASAQATPRAQRLLLEDTTTQTVLATFIGAFVYALSAIILFKSHAYADGATVIVLGVTVFVVVLVILAILRWIEHLSGLGSIDATLRSVEDAAKTSLFQFAKTPNFRASALSDDTILPDGAVPLLASSCGHLQFIDLPRLNACITDESGRAGQVYLRQRPGAFVLDGMPIADVAGLTPAQIEAVGACFVIGDTRTFEQDASFGLKVIGEVASRALSPGINDPGTAIDVIGRAERLLWNWAHKCTEEDVPQDIIYPTIFVPELQASELLHCAFAAVSRDGAGQIEVALRLQEALSNLSKSPLDALTDAAKTQSRKAQAYADAALPIDADRDTLRRAIEVCALSHNQKPHDADGG</sequence>
<gene>
    <name evidence="2" type="ORF">DI396_07350</name>
</gene>
<name>A0A2V4MQU3_9RHOB</name>
<proteinExistence type="predicted"/>
<dbReference type="EMBL" id="QFVT01000004">
    <property type="protein sequence ID" value="PYC47899.1"/>
    <property type="molecule type" value="Genomic_DNA"/>
</dbReference>
<accession>A0A2V4MQU3</accession>
<feature type="transmembrane region" description="Helical" evidence="1">
    <location>
        <begin position="21"/>
        <end position="42"/>
    </location>
</feature>
<evidence type="ECO:0000313" key="2">
    <source>
        <dbReference type="EMBL" id="PYC47899.1"/>
    </source>
</evidence>
<dbReference type="RefSeq" id="WP_110795549.1">
    <property type="nucleotide sequence ID" value="NZ_KZ826483.1"/>
</dbReference>
<protein>
    <submittedName>
        <fullName evidence="2">DUF2254 domain-containing protein</fullName>
    </submittedName>
</protein>
<feature type="transmembrane region" description="Helical" evidence="1">
    <location>
        <begin position="105"/>
        <end position="127"/>
    </location>
</feature>
<dbReference type="AlphaFoldDB" id="A0A2V4MQU3"/>
<feature type="transmembrane region" description="Helical" evidence="1">
    <location>
        <begin position="62"/>
        <end position="84"/>
    </location>
</feature>
<keyword evidence="1" id="KW-0472">Membrane</keyword>
<reference evidence="2 3" key="1">
    <citation type="submission" date="2018-05" db="EMBL/GenBank/DDBJ databases">
        <title>Oceanovita maritima gen. nov., sp. nov., a marine bacterium in the family Rhodobacteraceae isolated from surface seawater of Lundu port Xiamen, China.</title>
        <authorList>
            <person name="Hetharua B.H."/>
            <person name="Min D."/>
            <person name="Liao H."/>
            <person name="Tian Y."/>
        </authorList>
    </citation>
    <scope>NUCLEOTIDE SEQUENCE [LARGE SCALE GENOMIC DNA]</scope>
    <source>
        <strain evidence="2 3">FSX-11</strain>
    </source>
</reference>
<evidence type="ECO:0000256" key="1">
    <source>
        <dbReference type="SAM" id="Phobius"/>
    </source>
</evidence>
<keyword evidence="1" id="KW-0812">Transmembrane</keyword>
<dbReference type="Pfam" id="PF10011">
    <property type="entry name" value="DUF2254"/>
    <property type="match status" value="1"/>
</dbReference>
<keyword evidence="3" id="KW-1185">Reference proteome</keyword>
<comment type="caution">
    <text evidence="2">The sequence shown here is derived from an EMBL/GenBank/DDBJ whole genome shotgun (WGS) entry which is preliminary data.</text>
</comment>
<evidence type="ECO:0000313" key="3">
    <source>
        <dbReference type="Proteomes" id="UP000248012"/>
    </source>
</evidence>
<dbReference type="InterPro" id="IPR018723">
    <property type="entry name" value="DUF2254_membrane"/>
</dbReference>
<organism evidence="2 3">
    <name type="scientific">Litorivita pollutaquae</name>
    <dbReference type="NCBI Taxonomy" id="2200892"/>
    <lineage>
        <taxon>Bacteria</taxon>
        <taxon>Pseudomonadati</taxon>
        <taxon>Pseudomonadota</taxon>
        <taxon>Alphaproteobacteria</taxon>
        <taxon>Rhodobacterales</taxon>
        <taxon>Paracoccaceae</taxon>
        <taxon>Litorivita</taxon>
    </lineage>
</organism>